<dbReference type="SUPFAM" id="SSF53822">
    <property type="entry name" value="Periplasmic binding protein-like I"/>
    <property type="match status" value="1"/>
</dbReference>
<organism evidence="6 7">
    <name type="scientific">Oceanobacillus bengalensis</name>
    <dbReference type="NCBI Taxonomy" id="1435466"/>
    <lineage>
        <taxon>Bacteria</taxon>
        <taxon>Bacillati</taxon>
        <taxon>Bacillota</taxon>
        <taxon>Bacilli</taxon>
        <taxon>Bacillales</taxon>
        <taxon>Bacillaceae</taxon>
        <taxon>Oceanobacillus</taxon>
    </lineage>
</organism>
<comment type="caution">
    <text evidence="6">The sequence shown here is derived from an EMBL/GenBank/DDBJ whole genome shotgun (WGS) entry which is preliminary data.</text>
</comment>
<dbReference type="InterPro" id="IPR010982">
    <property type="entry name" value="Lambda_DNA-bd_dom_sf"/>
</dbReference>
<dbReference type="EMBL" id="RBZO01000001">
    <property type="protein sequence ID" value="RKQ18559.1"/>
    <property type="molecule type" value="Genomic_DNA"/>
</dbReference>
<dbReference type="GO" id="GO:0000976">
    <property type="term" value="F:transcription cis-regulatory region binding"/>
    <property type="evidence" value="ECO:0007669"/>
    <property type="project" value="TreeGrafter"/>
</dbReference>
<feature type="domain" description="HTH cro/C1-type" evidence="5">
    <location>
        <begin position="2"/>
        <end position="47"/>
    </location>
</feature>
<keyword evidence="2" id="KW-0238">DNA-binding</keyword>
<dbReference type="AlphaFoldDB" id="A0A494Z919"/>
<evidence type="ECO:0000313" key="6">
    <source>
        <dbReference type="EMBL" id="RKQ18559.1"/>
    </source>
</evidence>
<dbReference type="InterPro" id="IPR028082">
    <property type="entry name" value="Peripla_BP_I"/>
</dbReference>
<keyword evidence="7" id="KW-1185">Reference proteome</keyword>
<keyword evidence="1" id="KW-0805">Transcription regulation</keyword>
<evidence type="ECO:0000256" key="3">
    <source>
        <dbReference type="ARBA" id="ARBA00023163"/>
    </source>
</evidence>
<dbReference type="InterPro" id="IPR000843">
    <property type="entry name" value="HTH_LacI"/>
</dbReference>
<sequence>MKLTIEQIAKMAGVSRGTVSKVINNTGSISPKTIKKVKRVIEETGYQPSFSAKTLATQKSNLIGLIFAGNINARINHPFFTEVINAFKTTIGKLGYDLLIFSNNNFSKNEQDYLARSKHFHLDGCLIIAGEKVEQAVPELDQSSMPCVGIDIKLTGPNSVYIMSDNIKAATLVVEYFHENAINNVAFIAGPEDSIISNIRKDAFIESMNRFGMPVRKEWIQHGDYFEKSGYEAMKRILAEHPIPDAVYAVSDMMAIGAMKAIKDEGLSIPDDIVLIGTDDIEVCKFTDPPLATVMQNKEKMGTVAAHMLFELINGKETSDQVLVDPELLIRESGLIQNNHMKR</sequence>
<dbReference type="PROSITE" id="PS50932">
    <property type="entry name" value="HTH_LACI_2"/>
    <property type="match status" value="1"/>
</dbReference>
<gene>
    <name evidence="6" type="ORF">D8M05_00130</name>
</gene>
<dbReference type="OrthoDB" id="9775106at2"/>
<dbReference type="InterPro" id="IPR046335">
    <property type="entry name" value="LacI/GalR-like_sensor"/>
</dbReference>
<evidence type="ECO:0000256" key="2">
    <source>
        <dbReference type="ARBA" id="ARBA00023125"/>
    </source>
</evidence>
<proteinExistence type="predicted"/>
<dbReference type="SMART" id="SM00354">
    <property type="entry name" value="HTH_LACI"/>
    <property type="match status" value="1"/>
</dbReference>
<dbReference type="Proteomes" id="UP000281813">
    <property type="component" value="Unassembled WGS sequence"/>
</dbReference>
<keyword evidence="3" id="KW-0804">Transcription</keyword>
<dbReference type="CDD" id="cd06267">
    <property type="entry name" value="PBP1_LacI_sugar_binding-like"/>
    <property type="match status" value="1"/>
</dbReference>
<feature type="domain" description="HTH lacI-type" evidence="4">
    <location>
        <begin position="3"/>
        <end position="57"/>
    </location>
</feature>
<protein>
    <submittedName>
        <fullName evidence="6">LacI family transcriptional regulator</fullName>
    </submittedName>
</protein>
<dbReference type="RefSeq" id="WP_121127531.1">
    <property type="nucleotide sequence ID" value="NZ_JBHUFK010000020.1"/>
</dbReference>
<dbReference type="Pfam" id="PF13377">
    <property type="entry name" value="Peripla_BP_3"/>
    <property type="match status" value="1"/>
</dbReference>
<dbReference type="PROSITE" id="PS50943">
    <property type="entry name" value="HTH_CROC1"/>
    <property type="match status" value="1"/>
</dbReference>
<evidence type="ECO:0000259" key="4">
    <source>
        <dbReference type="PROSITE" id="PS50932"/>
    </source>
</evidence>
<dbReference type="SUPFAM" id="SSF47413">
    <property type="entry name" value="lambda repressor-like DNA-binding domains"/>
    <property type="match status" value="1"/>
</dbReference>
<dbReference type="CDD" id="cd01392">
    <property type="entry name" value="HTH_LacI"/>
    <property type="match status" value="1"/>
</dbReference>
<dbReference type="PANTHER" id="PTHR30146">
    <property type="entry name" value="LACI-RELATED TRANSCRIPTIONAL REPRESSOR"/>
    <property type="match status" value="1"/>
</dbReference>
<dbReference type="Gene3D" id="3.40.50.2300">
    <property type="match status" value="2"/>
</dbReference>
<dbReference type="InterPro" id="IPR001387">
    <property type="entry name" value="Cro/C1-type_HTH"/>
</dbReference>
<dbReference type="Gene3D" id="1.10.260.40">
    <property type="entry name" value="lambda repressor-like DNA-binding domains"/>
    <property type="match status" value="1"/>
</dbReference>
<dbReference type="GO" id="GO:0003700">
    <property type="term" value="F:DNA-binding transcription factor activity"/>
    <property type="evidence" value="ECO:0007669"/>
    <property type="project" value="TreeGrafter"/>
</dbReference>
<evidence type="ECO:0000259" key="5">
    <source>
        <dbReference type="PROSITE" id="PS50943"/>
    </source>
</evidence>
<dbReference type="PANTHER" id="PTHR30146:SF109">
    <property type="entry name" value="HTH-TYPE TRANSCRIPTIONAL REGULATOR GALS"/>
    <property type="match status" value="1"/>
</dbReference>
<evidence type="ECO:0000313" key="7">
    <source>
        <dbReference type="Proteomes" id="UP000281813"/>
    </source>
</evidence>
<accession>A0A494Z919</accession>
<reference evidence="6 7" key="1">
    <citation type="journal article" date="2015" name="Antonie Van Leeuwenhoek">
        <title>Oceanobacillus bengalensis sp. nov., a bacterium isolated from seawater of the Bay of Bengal.</title>
        <authorList>
            <person name="Yongchang O."/>
            <person name="Xiang W."/>
            <person name="Wang G."/>
        </authorList>
    </citation>
    <scope>NUCLEOTIDE SEQUENCE [LARGE SCALE GENOMIC DNA]</scope>
    <source>
        <strain evidence="6 7">MCCC 1K00260</strain>
    </source>
</reference>
<evidence type="ECO:0000256" key="1">
    <source>
        <dbReference type="ARBA" id="ARBA00023015"/>
    </source>
</evidence>
<dbReference type="Pfam" id="PF00356">
    <property type="entry name" value="LacI"/>
    <property type="match status" value="1"/>
</dbReference>
<name>A0A494Z919_9BACI</name>